<evidence type="ECO:0000256" key="1">
    <source>
        <dbReference type="SAM" id="MobiDB-lite"/>
    </source>
</evidence>
<sequence>MAPVTVQGGRVRLVGLFYGKLEGSHHALCLELSRSSRSRLYQSRRRSLNIALQHYRSRDDLLQLTLHQGHGDMNAHYEVPGKSLKFEIPQADYFTLHDIVALDPFRKENDIVSFAVTGNVEVGWVAIETVCKAVGNGFLGEVAKVHRGDHIGKYRVASMILPGKEIFRRWNERAQVGRASVHGSIDVHRQSIHTGPCFVPYFEAPGTPNSISTSGDSMISLEAPKALAGVGGGSVGFAVAEEVGSVRRADGFPPRSTPVLVLRLLIVPGLRASHCGTQTTSFHGYIKAKGRCNHPEREDKQQQHSLFDPPQPVVRSSLPTSPKRRPEKPTVPSRGLTAVTASTAVVKPPSTRRSTERNAPATTALKERAVLKAPPSSSKAAASHKHLPEKPSASASSKSRTSHTSSVVVRGRSPGRS</sequence>
<feature type="region of interest" description="Disordered" evidence="1">
    <location>
        <begin position="292"/>
        <end position="417"/>
    </location>
</feature>
<evidence type="ECO:0000313" key="2">
    <source>
        <dbReference type="EMBL" id="CAD1827581.1"/>
    </source>
</evidence>
<name>A0A6V7P9S4_ANACO</name>
<accession>A0A6V7P9S4</accession>
<feature type="compositionally biased region" description="Basic and acidic residues" evidence="1">
    <location>
        <begin position="293"/>
        <end position="302"/>
    </location>
</feature>
<dbReference type="EMBL" id="LR862146">
    <property type="protein sequence ID" value="CAD1827581.1"/>
    <property type="molecule type" value="Genomic_DNA"/>
</dbReference>
<dbReference type="AlphaFoldDB" id="A0A6V7P9S4"/>
<feature type="compositionally biased region" description="Low complexity" evidence="1">
    <location>
        <begin position="371"/>
        <end position="381"/>
    </location>
</feature>
<proteinExistence type="predicted"/>
<organism evidence="2">
    <name type="scientific">Ananas comosus var. bracteatus</name>
    <name type="common">red pineapple</name>
    <dbReference type="NCBI Taxonomy" id="296719"/>
    <lineage>
        <taxon>Eukaryota</taxon>
        <taxon>Viridiplantae</taxon>
        <taxon>Streptophyta</taxon>
        <taxon>Embryophyta</taxon>
        <taxon>Tracheophyta</taxon>
        <taxon>Spermatophyta</taxon>
        <taxon>Magnoliopsida</taxon>
        <taxon>Liliopsida</taxon>
        <taxon>Poales</taxon>
        <taxon>Bromeliaceae</taxon>
        <taxon>Bromelioideae</taxon>
        <taxon>Ananas</taxon>
    </lineage>
</organism>
<protein>
    <submittedName>
        <fullName evidence="2">Uncharacterized protein</fullName>
    </submittedName>
</protein>
<feature type="compositionally biased region" description="Low complexity" evidence="1">
    <location>
        <begin position="392"/>
        <end position="417"/>
    </location>
</feature>
<gene>
    <name evidence="2" type="ORF">CB5_LOCUS10792</name>
</gene>
<reference evidence="2" key="1">
    <citation type="submission" date="2020-07" db="EMBL/GenBank/DDBJ databases">
        <authorList>
            <person name="Lin J."/>
        </authorList>
    </citation>
    <scope>NUCLEOTIDE SEQUENCE</scope>
</reference>